<dbReference type="STRING" id="518766.Rmar_1404"/>
<dbReference type="Proteomes" id="UP000002221">
    <property type="component" value="Chromosome"/>
</dbReference>
<sequence length="81" mass="9384">MASRKRRGMIIKNTNDVPVEIPMSTRTIRLKPGEEAFVTAEEVRDPVLREKLQVRAVSIVRPTTEEEEEMLRQQLAQQQSH</sequence>
<evidence type="ECO:0000313" key="2">
    <source>
        <dbReference type="Proteomes" id="UP000002221"/>
    </source>
</evidence>
<reference evidence="1 2" key="1">
    <citation type="journal article" date="2009" name="Stand. Genomic Sci.">
        <title>Complete genome sequence of Rhodothermus marinus type strain (R-10).</title>
        <authorList>
            <person name="Nolan M."/>
            <person name="Tindall B.J."/>
            <person name="Pomrenke H."/>
            <person name="Lapidus A."/>
            <person name="Copeland A."/>
            <person name="Glavina Del Rio T."/>
            <person name="Lucas S."/>
            <person name="Chen F."/>
            <person name="Tice H."/>
            <person name="Cheng J.F."/>
            <person name="Saunders E."/>
            <person name="Han C."/>
            <person name="Bruce D."/>
            <person name="Goodwin L."/>
            <person name="Chain P."/>
            <person name="Pitluck S."/>
            <person name="Ovchinikova G."/>
            <person name="Pati A."/>
            <person name="Ivanova N."/>
            <person name="Mavromatis K."/>
            <person name="Chen A."/>
            <person name="Palaniappan K."/>
            <person name="Land M."/>
            <person name="Hauser L."/>
            <person name="Chang Y.J."/>
            <person name="Jeffries C.D."/>
            <person name="Brettin T."/>
            <person name="Goker M."/>
            <person name="Bristow J."/>
            <person name="Eisen J.A."/>
            <person name="Markowitz V."/>
            <person name="Hugenholtz P."/>
            <person name="Kyrpides N.C."/>
            <person name="Klenk H.P."/>
            <person name="Detter J.C."/>
        </authorList>
    </citation>
    <scope>NUCLEOTIDE SEQUENCE [LARGE SCALE GENOMIC DNA]</scope>
    <source>
        <strain evidence="2">ATCC 43812 / DSM 4252 / R-10</strain>
    </source>
</reference>
<evidence type="ECO:0000313" key="1">
    <source>
        <dbReference type="EMBL" id="ACY48293.1"/>
    </source>
</evidence>
<dbReference type="KEGG" id="rmr:Rmar_1404"/>
<dbReference type="HOGENOM" id="CLU_2571574_0_0_10"/>
<dbReference type="RefSeq" id="WP_012843904.1">
    <property type="nucleotide sequence ID" value="NC_013501.1"/>
</dbReference>
<keyword evidence="2" id="KW-1185">Reference proteome</keyword>
<dbReference type="eggNOG" id="ENOG5030T4W">
    <property type="taxonomic scope" value="Bacteria"/>
</dbReference>
<dbReference type="OrthoDB" id="1495375at2"/>
<proteinExistence type="predicted"/>
<name>D0MII5_RHOM4</name>
<organism evidence="1 2">
    <name type="scientific">Rhodothermus marinus (strain ATCC 43812 / DSM 4252 / R-10)</name>
    <name type="common">Rhodothermus obamensis</name>
    <dbReference type="NCBI Taxonomy" id="518766"/>
    <lineage>
        <taxon>Bacteria</taxon>
        <taxon>Pseudomonadati</taxon>
        <taxon>Rhodothermota</taxon>
        <taxon>Rhodothermia</taxon>
        <taxon>Rhodothermales</taxon>
        <taxon>Rhodothermaceae</taxon>
        <taxon>Rhodothermus</taxon>
    </lineage>
</organism>
<accession>D0MII5</accession>
<dbReference type="EMBL" id="CP001807">
    <property type="protein sequence ID" value="ACY48293.1"/>
    <property type="molecule type" value="Genomic_DNA"/>
</dbReference>
<gene>
    <name evidence="1" type="ordered locus">Rmar_1404</name>
</gene>
<protein>
    <submittedName>
        <fullName evidence="1">Uncharacterized protein</fullName>
    </submittedName>
</protein>
<dbReference type="AlphaFoldDB" id="D0MII5"/>